<comment type="caution">
    <text evidence="2">The sequence shown here is derived from an EMBL/GenBank/DDBJ whole genome shotgun (WGS) entry which is preliminary data.</text>
</comment>
<name>A0AAN8V945_9MAGN</name>
<sequence length="86" mass="9314">MCDGFGTKSLILSGNIPGLFSESELNLQTWLSSSIIQHLGTNQKANSSESESEQNPHSKSSFVLRNNNIAKSNSSLASSGDNWIDR</sequence>
<dbReference type="Proteomes" id="UP001370490">
    <property type="component" value="Unassembled WGS sequence"/>
</dbReference>
<keyword evidence="3" id="KW-1185">Reference proteome</keyword>
<proteinExistence type="predicted"/>
<protein>
    <submittedName>
        <fullName evidence="2">Uncharacterized protein</fullName>
    </submittedName>
</protein>
<organism evidence="2 3">
    <name type="scientific">Dillenia turbinata</name>
    <dbReference type="NCBI Taxonomy" id="194707"/>
    <lineage>
        <taxon>Eukaryota</taxon>
        <taxon>Viridiplantae</taxon>
        <taxon>Streptophyta</taxon>
        <taxon>Embryophyta</taxon>
        <taxon>Tracheophyta</taxon>
        <taxon>Spermatophyta</taxon>
        <taxon>Magnoliopsida</taxon>
        <taxon>eudicotyledons</taxon>
        <taxon>Gunneridae</taxon>
        <taxon>Pentapetalae</taxon>
        <taxon>Dilleniales</taxon>
        <taxon>Dilleniaceae</taxon>
        <taxon>Dillenia</taxon>
    </lineage>
</organism>
<evidence type="ECO:0000313" key="3">
    <source>
        <dbReference type="Proteomes" id="UP001370490"/>
    </source>
</evidence>
<feature type="region of interest" description="Disordered" evidence="1">
    <location>
        <begin position="41"/>
        <end position="67"/>
    </location>
</feature>
<evidence type="ECO:0000256" key="1">
    <source>
        <dbReference type="SAM" id="MobiDB-lite"/>
    </source>
</evidence>
<dbReference type="AlphaFoldDB" id="A0AAN8V945"/>
<accession>A0AAN8V945</accession>
<evidence type="ECO:0000313" key="2">
    <source>
        <dbReference type="EMBL" id="KAK6929860.1"/>
    </source>
</evidence>
<gene>
    <name evidence="2" type="ORF">RJ641_003954</name>
</gene>
<reference evidence="2 3" key="1">
    <citation type="submission" date="2023-12" db="EMBL/GenBank/DDBJ databases">
        <title>A high-quality genome assembly for Dillenia turbinata (Dilleniales).</title>
        <authorList>
            <person name="Chanderbali A."/>
        </authorList>
    </citation>
    <scope>NUCLEOTIDE SEQUENCE [LARGE SCALE GENOMIC DNA]</scope>
    <source>
        <strain evidence="2">LSX21</strain>
        <tissue evidence="2">Leaf</tissue>
    </source>
</reference>
<dbReference type="EMBL" id="JBAMMX010000012">
    <property type="protein sequence ID" value="KAK6929860.1"/>
    <property type="molecule type" value="Genomic_DNA"/>
</dbReference>